<reference evidence="2 3" key="1">
    <citation type="submission" date="2021-03" db="EMBL/GenBank/DDBJ databases">
        <title>Fibrella sp. HMF5405 genome sequencing and assembly.</title>
        <authorList>
            <person name="Kang H."/>
            <person name="Kim H."/>
            <person name="Bae S."/>
            <person name="Joh K."/>
        </authorList>
    </citation>
    <scope>NUCLEOTIDE SEQUENCE [LARGE SCALE GENOMIC DNA]</scope>
    <source>
        <strain evidence="2 3">HMF5405</strain>
    </source>
</reference>
<proteinExistence type="predicted"/>
<name>A0ABS3JME2_9BACT</name>
<evidence type="ECO:0000313" key="2">
    <source>
        <dbReference type="EMBL" id="MBO0951176.1"/>
    </source>
</evidence>
<organism evidence="2 3">
    <name type="scientific">Fibrella forsythiae</name>
    <dbReference type="NCBI Taxonomy" id="2817061"/>
    <lineage>
        <taxon>Bacteria</taxon>
        <taxon>Pseudomonadati</taxon>
        <taxon>Bacteroidota</taxon>
        <taxon>Cytophagia</taxon>
        <taxon>Cytophagales</taxon>
        <taxon>Spirosomataceae</taxon>
        <taxon>Fibrella</taxon>
    </lineage>
</organism>
<protein>
    <submittedName>
        <fullName evidence="2">Uncharacterized protein</fullName>
    </submittedName>
</protein>
<dbReference type="Proteomes" id="UP000664628">
    <property type="component" value="Unassembled WGS sequence"/>
</dbReference>
<evidence type="ECO:0000256" key="1">
    <source>
        <dbReference type="SAM" id="MobiDB-lite"/>
    </source>
</evidence>
<gene>
    <name evidence="2" type="ORF">J2I46_21500</name>
</gene>
<evidence type="ECO:0000313" key="3">
    <source>
        <dbReference type="Proteomes" id="UP000664628"/>
    </source>
</evidence>
<feature type="compositionally biased region" description="Basic and acidic residues" evidence="1">
    <location>
        <begin position="88"/>
        <end position="101"/>
    </location>
</feature>
<dbReference type="RefSeq" id="WP_207331131.1">
    <property type="nucleotide sequence ID" value="NZ_JAFMYW010000007.1"/>
</dbReference>
<dbReference type="EMBL" id="JAFMYW010000007">
    <property type="protein sequence ID" value="MBO0951176.1"/>
    <property type="molecule type" value="Genomic_DNA"/>
</dbReference>
<feature type="region of interest" description="Disordered" evidence="1">
    <location>
        <begin position="88"/>
        <end position="109"/>
    </location>
</feature>
<keyword evidence="3" id="KW-1185">Reference proteome</keyword>
<sequence>MYSNEHPESKLAFSLRANGYLFPISIEQVRLLEENCNTLFENAPSNITSAEAILERGFISFTPAFQIQLNSETQQNLAMAAREGKGISEEVRKQMEKDRLNAIKRTGKK</sequence>
<comment type="caution">
    <text evidence="2">The sequence shown here is derived from an EMBL/GenBank/DDBJ whole genome shotgun (WGS) entry which is preliminary data.</text>
</comment>
<accession>A0ABS3JME2</accession>